<keyword evidence="1" id="KW-0812">Transmembrane</keyword>
<dbReference type="RefSeq" id="WP_131151390.1">
    <property type="nucleotide sequence ID" value="NZ_SJTG01000001.1"/>
</dbReference>
<dbReference type="GO" id="GO:0006508">
    <property type="term" value="P:proteolysis"/>
    <property type="evidence" value="ECO:0007669"/>
    <property type="project" value="UniProtKB-KW"/>
</dbReference>
<keyword evidence="3" id="KW-0482">Metalloprotease</keyword>
<dbReference type="InterPro" id="IPR003675">
    <property type="entry name" value="Rce1/LyrA-like_dom"/>
</dbReference>
<feature type="domain" description="CAAX prenyl protease 2/Lysostaphin resistance protein A-like" evidence="2">
    <location>
        <begin position="135"/>
        <end position="218"/>
    </location>
</feature>
<gene>
    <name evidence="3" type="ORF">EZM97_00205</name>
</gene>
<dbReference type="Pfam" id="PF02517">
    <property type="entry name" value="Rce1-like"/>
    <property type="match status" value="1"/>
</dbReference>
<dbReference type="Proteomes" id="UP000291822">
    <property type="component" value="Unassembled WGS sequence"/>
</dbReference>
<feature type="transmembrane region" description="Helical" evidence="1">
    <location>
        <begin position="92"/>
        <end position="122"/>
    </location>
</feature>
<dbReference type="GO" id="GO:0080120">
    <property type="term" value="P:CAAX-box protein maturation"/>
    <property type="evidence" value="ECO:0007669"/>
    <property type="project" value="UniProtKB-ARBA"/>
</dbReference>
<sequence>MSTQPYTVTASLPLRTRILRYPLTLAILGILATIVPMFVTLGLTELVPKALRVGWPMLLAAGFAVAGYRLYVTHLERRPISELAVDGAGRELLHGLGIGALLVVATSSVLLACGAFAVTGTADPIVLLKPLPEQVMVACFEEIVFRAIVFGLLQKSWGTKIALVVSTVIFVASHMPNEGFSVLGALMTAAASLALSGAYLATNRLWLPIGMHFAWNFLNDAVFAVPVSGHPARGWVQITTSGPEWLSGGAYGVEGSVVTGITWTIAAVMLLVIAHRRGHWMTKRMVRPGDEGALAH</sequence>
<keyword evidence="4" id="KW-1185">Reference proteome</keyword>
<keyword evidence="1" id="KW-0472">Membrane</keyword>
<protein>
    <submittedName>
        <fullName evidence="3">CPBP family intramembrane metalloprotease</fullName>
    </submittedName>
</protein>
<comment type="caution">
    <text evidence="3">The sequence shown here is derived from an EMBL/GenBank/DDBJ whole genome shotgun (WGS) entry which is preliminary data.</text>
</comment>
<reference evidence="3 4" key="1">
    <citation type="submission" date="2019-02" db="EMBL/GenBank/DDBJ databases">
        <title>Dyella amyloliquefaciens sp. nov., isolated from forest soil.</title>
        <authorList>
            <person name="Gao Z.-H."/>
            <person name="Qiu L.-H."/>
        </authorList>
    </citation>
    <scope>NUCLEOTIDE SEQUENCE [LARGE SCALE GENOMIC DNA]</scope>
    <source>
        <strain evidence="3 4">KACC 12747</strain>
    </source>
</reference>
<evidence type="ECO:0000256" key="1">
    <source>
        <dbReference type="SAM" id="Phobius"/>
    </source>
</evidence>
<dbReference type="EMBL" id="SJTG01000001">
    <property type="protein sequence ID" value="TCI11830.1"/>
    <property type="molecule type" value="Genomic_DNA"/>
</dbReference>
<dbReference type="AlphaFoldDB" id="A0A4R0Z0S5"/>
<accession>A0A4R0Z0S5</accession>
<evidence type="ECO:0000313" key="3">
    <source>
        <dbReference type="EMBL" id="TCI11830.1"/>
    </source>
</evidence>
<keyword evidence="1" id="KW-1133">Transmembrane helix</keyword>
<proteinExistence type="predicted"/>
<feature type="transmembrane region" description="Helical" evidence="1">
    <location>
        <begin position="160"/>
        <end position="176"/>
    </location>
</feature>
<feature type="transmembrane region" description="Helical" evidence="1">
    <location>
        <begin position="21"/>
        <end position="41"/>
    </location>
</feature>
<dbReference type="GO" id="GO:0008237">
    <property type="term" value="F:metallopeptidase activity"/>
    <property type="evidence" value="ECO:0007669"/>
    <property type="project" value="UniProtKB-KW"/>
</dbReference>
<feature type="transmembrane region" description="Helical" evidence="1">
    <location>
        <begin position="182"/>
        <end position="201"/>
    </location>
</feature>
<dbReference type="GO" id="GO:0004175">
    <property type="term" value="F:endopeptidase activity"/>
    <property type="evidence" value="ECO:0007669"/>
    <property type="project" value="UniProtKB-ARBA"/>
</dbReference>
<feature type="transmembrane region" description="Helical" evidence="1">
    <location>
        <begin position="53"/>
        <end position="71"/>
    </location>
</feature>
<organism evidence="3 4">
    <name type="scientific">Dyella soli</name>
    <dbReference type="NCBI Taxonomy" id="522319"/>
    <lineage>
        <taxon>Bacteria</taxon>
        <taxon>Pseudomonadati</taxon>
        <taxon>Pseudomonadota</taxon>
        <taxon>Gammaproteobacteria</taxon>
        <taxon>Lysobacterales</taxon>
        <taxon>Rhodanobacteraceae</taxon>
        <taxon>Dyella</taxon>
    </lineage>
</organism>
<keyword evidence="3" id="KW-0378">Hydrolase</keyword>
<dbReference type="PANTHER" id="PTHR39430:SF1">
    <property type="entry name" value="PROTEASE"/>
    <property type="match status" value="1"/>
</dbReference>
<dbReference type="PANTHER" id="PTHR39430">
    <property type="entry name" value="MEMBRANE-ASSOCIATED PROTEASE-RELATED"/>
    <property type="match status" value="1"/>
</dbReference>
<keyword evidence="3" id="KW-0645">Protease</keyword>
<evidence type="ECO:0000259" key="2">
    <source>
        <dbReference type="Pfam" id="PF02517"/>
    </source>
</evidence>
<feature type="transmembrane region" description="Helical" evidence="1">
    <location>
        <begin position="250"/>
        <end position="274"/>
    </location>
</feature>
<name>A0A4R0Z0S5_9GAMM</name>
<evidence type="ECO:0000313" key="4">
    <source>
        <dbReference type="Proteomes" id="UP000291822"/>
    </source>
</evidence>